<evidence type="ECO:0000256" key="7">
    <source>
        <dbReference type="ARBA" id="ARBA00023136"/>
    </source>
</evidence>
<evidence type="ECO:0000256" key="3">
    <source>
        <dbReference type="ARBA" id="ARBA00022448"/>
    </source>
</evidence>
<dbReference type="Gene3D" id="1.20.1530.20">
    <property type="match status" value="1"/>
</dbReference>
<dbReference type="eggNOG" id="COG0798">
    <property type="taxonomic scope" value="Bacteria"/>
</dbReference>
<protein>
    <submittedName>
        <fullName evidence="9">Membrane protein</fullName>
    </submittedName>
</protein>
<gene>
    <name evidence="9" type="ordered locus">Bpet1012</name>
</gene>
<feature type="transmembrane region" description="Helical" evidence="8">
    <location>
        <begin position="94"/>
        <end position="112"/>
    </location>
</feature>
<feature type="transmembrane region" description="Helical" evidence="8">
    <location>
        <begin position="124"/>
        <end position="144"/>
    </location>
</feature>
<feature type="transmembrane region" description="Helical" evidence="8">
    <location>
        <begin position="66"/>
        <end position="88"/>
    </location>
</feature>
<keyword evidence="6 8" id="KW-1133">Transmembrane helix</keyword>
<sequence>MRELLESRQVVIYFFSVAVAAAVALAMPGTSALETAVNPALALMLYVTFLQVPLAELGHALRQGRFLVALLVTNFVAIPVLVAVLARLLPVDPMVQLGVLLVLLTPCIDYVVTFSHLGRADARLLLAATPVLLILQMLLLPGYLWVLLGKEAVGLVQFGPFMHAFAWLIALPLLLAGATQAWAVRTHSEPASQRCWGSCRFRQPRWFSSSSSHQ</sequence>
<dbReference type="Pfam" id="PF01758">
    <property type="entry name" value="SBF"/>
    <property type="match status" value="1"/>
</dbReference>
<comment type="subcellular location">
    <subcellularLocation>
        <location evidence="1">Cell membrane</location>
        <topology evidence="1">Multi-pass membrane protein</topology>
    </subcellularLocation>
</comment>
<keyword evidence="7 8" id="KW-0472">Membrane</keyword>
<dbReference type="GO" id="GO:0015104">
    <property type="term" value="F:antimonite transmembrane transporter activity"/>
    <property type="evidence" value="ECO:0007669"/>
    <property type="project" value="TreeGrafter"/>
</dbReference>
<keyword evidence="4" id="KW-1003">Cell membrane</keyword>
<evidence type="ECO:0000256" key="2">
    <source>
        <dbReference type="ARBA" id="ARBA00010110"/>
    </source>
</evidence>
<dbReference type="PANTHER" id="PTHR43057:SF1">
    <property type="entry name" value="ARSENICAL-RESISTANCE PROTEIN 3"/>
    <property type="match status" value="1"/>
</dbReference>
<reference evidence="9 10" key="1">
    <citation type="journal article" date="2008" name="BMC Genomics">
        <title>The missing link: Bordetella petrii is endowed with both the metabolic versatility of environmental bacteria and virulence traits of pathogenic Bordetellae.</title>
        <authorList>
            <person name="Gross R."/>
            <person name="Guzman C.A."/>
            <person name="Sebaihia M."/>
            <person name="Martins Dos Santos V.A."/>
            <person name="Pieper D.H."/>
            <person name="Koebnik R."/>
            <person name="Lechner M."/>
            <person name="Bartels D."/>
            <person name="Buhrmester J."/>
            <person name="Choudhuri J.V."/>
            <person name="Ebensen T."/>
            <person name="Gaigalat L."/>
            <person name="Herrmann S."/>
            <person name="Khachane A.N."/>
            <person name="Larisch C."/>
            <person name="Link S."/>
            <person name="Linke B."/>
            <person name="Meyer F."/>
            <person name="Mormann S."/>
            <person name="Nakunst D."/>
            <person name="Rueckert C."/>
            <person name="Schneiker-Bekel S."/>
            <person name="Schulze K."/>
            <person name="Vorhoelter F.J."/>
            <person name="Yevsa T."/>
            <person name="Engle J.T."/>
            <person name="Goldman W.E."/>
            <person name="Puehler A."/>
            <person name="Goebel U.B."/>
            <person name="Goesmann A."/>
            <person name="Bloecker H."/>
            <person name="Kaiser O."/>
            <person name="Martinez-Arias R."/>
        </authorList>
    </citation>
    <scope>NUCLEOTIDE SEQUENCE [LARGE SCALE GENOMIC DNA]</scope>
    <source>
        <strain evidence="10">ATCC BAA-461 / DSM 12804 / CCUG 43448 / CIP 107267 / Se-1111R</strain>
    </source>
</reference>
<dbReference type="GO" id="GO:0015105">
    <property type="term" value="F:arsenite transmembrane transporter activity"/>
    <property type="evidence" value="ECO:0007669"/>
    <property type="project" value="TreeGrafter"/>
</dbReference>
<evidence type="ECO:0000256" key="4">
    <source>
        <dbReference type="ARBA" id="ARBA00022475"/>
    </source>
</evidence>
<dbReference type="PANTHER" id="PTHR43057">
    <property type="entry name" value="ARSENITE EFFLUX TRANSPORTER"/>
    <property type="match status" value="1"/>
</dbReference>
<evidence type="ECO:0000313" key="10">
    <source>
        <dbReference type="Proteomes" id="UP000001225"/>
    </source>
</evidence>
<comment type="similarity">
    <text evidence="2">Belongs to the arsenical resistance-3 (ACR3) (TC 2.A.59) family.</text>
</comment>
<evidence type="ECO:0000256" key="8">
    <source>
        <dbReference type="SAM" id="Phobius"/>
    </source>
</evidence>
<dbReference type="GO" id="GO:0005886">
    <property type="term" value="C:plasma membrane"/>
    <property type="evidence" value="ECO:0007669"/>
    <property type="project" value="UniProtKB-SubCell"/>
</dbReference>
<name>A9I9A0_BORPD</name>
<dbReference type="InterPro" id="IPR004706">
    <property type="entry name" value="Arsenical-R_Acr3"/>
</dbReference>
<evidence type="ECO:0000256" key="5">
    <source>
        <dbReference type="ARBA" id="ARBA00022692"/>
    </source>
</evidence>
<accession>A9I9A0</accession>
<evidence type="ECO:0000256" key="1">
    <source>
        <dbReference type="ARBA" id="ARBA00004651"/>
    </source>
</evidence>
<dbReference type="Proteomes" id="UP000001225">
    <property type="component" value="Chromosome"/>
</dbReference>
<organism evidence="9 10">
    <name type="scientific">Bordetella petrii (strain ATCC BAA-461 / DSM 12804 / CCUG 43448 / CIP 107267 / Se-1111R)</name>
    <dbReference type="NCBI Taxonomy" id="340100"/>
    <lineage>
        <taxon>Bacteria</taxon>
        <taxon>Pseudomonadati</taxon>
        <taxon>Pseudomonadota</taxon>
        <taxon>Betaproteobacteria</taxon>
        <taxon>Burkholderiales</taxon>
        <taxon>Alcaligenaceae</taxon>
        <taxon>Bordetella</taxon>
    </lineage>
</organism>
<evidence type="ECO:0000313" key="9">
    <source>
        <dbReference type="EMBL" id="CAP41344.1"/>
    </source>
</evidence>
<dbReference type="STRING" id="94624.Bpet1012"/>
<feature type="transmembrane region" description="Helical" evidence="8">
    <location>
        <begin position="164"/>
        <end position="184"/>
    </location>
</feature>
<keyword evidence="3" id="KW-0813">Transport</keyword>
<keyword evidence="5 8" id="KW-0812">Transmembrane</keyword>
<dbReference type="EMBL" id="AM902716">
    <property type="protein sequence ID" value="CAP41344.1"/>
    <property type="molecule type" value="Genomic_DNA"/>
</dbReference>
<dbReference type="InterPro" id="IPR038770">
    <property type="entry name" value="Na+/solute_symporter_sf"/>
</dbReference>
<keyword evidence="10" id="KW-1185">Reference proteome</keyword>
<dbReference type="InterPro" id="IPR002657">
    <property type="entry name" value="BilAc:Na_symport/Acr3"/>
</dbReference>
<dbReference type="AlphaFoldDB" id="A9I9A0"/>
<feature type="transmembrane region" description="Helical" evidence="8">
    <location>
        <begin position="36"/>
        <end position="54"/>
    </location>
</feature>
<evidence type="ECO:0000256" key="6">
    <source>
        <dbReference type="ARBA" id="ARBA00022989"/>
    </source>
</evidence>
<dbReference type="KEGG" id="bpt:Bpet1012"/>
<dbReference type="GO" id="GO:0015297">
    <property type="term" value="F:antiporter activity"/>
    <property type="evidence" value="ECO:0007669"/>
    <property type="project" value="InterPro"/>
</dbReference>
<feature type="transmembrane region" description="Helical" evidence="8">
    <location>
        <begin position="12"/>
        <end position="30"/>
    </location>
</feature>
<proteinExistence type="inferred from homology"/>